<evidence type="ECO:0000256" key="7">
    <source>
        <dbReference type="HAMAP-Rule" id="MF_00114"/>
    </source>
</evidence>
<dbReference type="GO" id="GO:0009264">
    <property type="term" value="P:deoxyribonucleotide catabolic process"/>
    <property type="evidence" value="ECO:0007669"/>
    <property type="project" value="UniProtKB-UniRule"/>
</dbReference>
<evidence type="ECO:0000313" key="9">
    <source>
        <dbReference type="Proteomes" id="UP000466848"/>
    </source>
</evidence>
<dbReference type="GO" id="GO:0006018">
    <property type="term" value="P:2-deoxyribose 1-phosphate catabolic process"/>
    <property type="evidence" value="ECO:0007669"/>
    <property type="project" value="UniProtKB-UniRule"/>
</dbReference>
<dbReference type="GO" id="GO:0016052">
    <property type="term" value="P:carbohydrate catabolic process"/>
    <property type="evidence" value="ECO:0007669"/>
    <property type="project" value="TreeGrafter"/>
</dbReference>
<evidence type="ECO:0000313" key="8">
    <source>
        <dbReference type="EMBL" id="QIB70112.1"/>
    </source>
</evidence>
<evidence type="ECO:0000256" key="3">
    <source>
        <dbReference type="ARBA" id="ARBA00023239"/>
    </source>
</evidence>
<dbReference type="EC" id="4.1.2.4" evidence="7"/>
<sequence>MELVKELNKYFDHTLLKPEATEEDIRKLCAEALEYNFYSVCVNGCYVELASKLLEGSDVKVAVVVGFPLGAGATEAKAFETDWACGLGADEVDMVLNVGALKEGRYEDVKEDILSVVTLAEENNAIVKVILETCLLTDEEIIKACELSVEAGAAFVKTSTGFSTGGATAHHVALMRQTVGNQAQVKASGGIRDLETTLKMIESGADRIGASASVAIMEAYRQK</sequence>
<evidence type="ECO:0000256" key="2">
    <source>
        <dbReference type="ARBA" id="ARBA00022490"/>
    </source>
</evidence>
<dbReference type="InterPro" id="IPR011343">
    <property type="entry name" value="DeoC"/>
</dbReference>
<organism evidence="8 9">
    <name type="scientific">Aminipila butyrica</name>
    <dbReference type="NCBI Taxonomy" id="433296"/>
    <lineage>
        <taxon>Bacteria</taxon>
        <taxon>Bacillati</taxon>
        <taxon>Bacillota</taxon>
        <taxon>Clostridia</taxon>
        <taxon>Peptostreptococcales</taxon>
        <taxon>Anaerovoracaceae</taxon>
        <taxon>Aminipila</taxon>
    </lineage>
</organism>
<dbReference type="PANTHER" id="PTHR10889">
    <property type="entry name" value="DEOXYRIBOSE-PHOSPHATE ALDOLASE"/>
    <property type="match status" value="1"/>
</dbReference>
<dbReference type="Gene3D" id="3.20.20.70">
    <property type="entry name" value="Aldolase class I"/>
    <property type="match status" value="1"/>
</dbReference>
<dbReference type="Proteomes" id="UP000466848">
    <property type="component" value="Chromosome"/>
</dbReference>
<dbReference type="PANTHER" id="PTHR10889:SF1">
    <property type="entry name" value="DEOXYRIBOSE-PHOSPHATE ALDOLASE"/>
    <property type="match status" value="1"/>
</dbReference>
<dbReference type="InterPro" id="IPR013785">
    <property type="entry name" value="Aldolase_TIM"/>
</dbReference>
<dbReference type="SMART" id="SM01133">
    <property type="entry name" value="DeoC"/>
    <property type="match status" value="1"/>
</dbReference>
<feature type="active site" description="Proton donor/acceptor" evidence="7">
    <location>
        <position position="93"/>
    </location>
</feature>
<accession>A0A858BXG7</accession>
<dbReference type="GO" id="GO:0004139">
    <property type="term" value="F:deoxyribose-phosphate aldolase activity"/>
    <property type="evidence" value="ECO:0007669"/>
    <property type="project" value="UniProtKB-UniRule"/>
</dbReference>
<keyword evidence="9" id="KW-1185">Reference proteome</keyword>
<comment type="catalytic activity">
    <reaction evidence="5 7">
        <text>2-deoxy-D-ribose 5-phosphate = D-glyceraldehyde 3-phosphate + acetaldehyde</text>
        <dbReference type="Rhea" id="RHEA:12821"/>
        <dbReference type="ChEBI" id="CHEBI:15343"/>
        <dbReference type="ChEBI" id="CHEBI:59776"/>
        <dbReference type="ChEBI" id="CHEBI:62877"/>
        <dbReference type="EC" id="4.1.2.4"/>
    </reaction>
</comment>
<dbReference type="GO" id="GO:0005737">
    <property type="term" value="C:cytoplasm"/>
    <property type="evidence" value="ECO:0007669"/>
    <property type="project" value="UniProtKB-SubCell"/>
</dbReference>
<reference evidence="8 9" key="1">
    <citation type="submission" date="2020-02" db="EMBL/GenBank/DDBJ databases">
        <authorList>
            <person name="Kim Y.B."/>
            <person name="Roh S.W."/>
        </authorList>
    </citation>
    <scope>NUCLEOTIDE SEQUENCE [LARGE SCALE GENOMIC DNA]</scope>
    <source>
        <strain evidence="8 9">DSM 103574</strain>
    </source>
</reference>
<dbReference type="SUPFAM" id="SSF51569">
    <property type="entry name" value="Aldolase"/>
    <property type="match status" value="1"/>
</dbReference>
<comment type="similarity">
    <text evidence="1 7">Belongs to the DeoC/FbaB aldolase family. DeoC type 1 subfamily.</text>
</comment>
<dbReference type="Pfam" id="PF01791">
    <property type="entry name" value="DeoC"/>
    <property type="match status" value="1"/>
</dbReference>
<keyword evidence="4 7" id="KW-0704">Schiff base</keyword>
<dbReference type="HAMAP" id="MF_00114">
    <property type="entry name" value="DeoC_type1"/>
    <property type="match status" value="1"/>
</dbReference>
<dbReference type="PIRSF" id="PIRSF001357">
    <property type="entry name" value="DeoC"/>
    <property type="match status" value="1"/>
</dbReference>
<name>A0A858BXG7_9FIRM</name>
<evidence type="ECO:0000256" key="6">
    <source>
        <dbReference type="ARBA" id="ARBA00056337"/>
    </source>
</evidence>
<protein>
    <recommendedName>
        <fullName evidence="7">Deoxyribose-phosphate aldolase</fullName>
        <shortName evidence="7">DERA</shortName>
        <ecNumber evidence="7">4.1.2.4</ecNumber>
    </recommendedName>
    <alternativeName>
        <fullName evidence="7">2-deoxy-D-ribose 5-phosphate aldolase</fullName>
    </alternativeName>
    <alternativeName>
        <fullName evidence="7">Phosphodeoxyriboaldolase</fullName>
        <shortName evidence="7">Deoxyriboaldolase</shortName>
    </alternativeName>
</protein>
<dbReference type="RefSeq" id="WP_163067352.1">
    <property type="nucleotide sequence ID" value="NZ_CP048649.1"/>
</dbReference>
<dbReference type="NCBIfam" id="TIGR00126">
    <property type="entry name" value="deoC"/>
    <property type="match status" value="1"/>
</dbReference>
<feature type="active site" description="Schiff-base intermediate with acetaldehyde" evidence="7">
    <location>
        <position position="157"/>
    </location>
</feature>
<dbReference type="KEGG" id="abut:Ami103574_12770"/>
<comment type="pathway">
    <text evidence="7">Carbohydrate degradation; 2-deoxy-D-ribose 1-phosphate degradation; D-glyceraldehyde 3-phosphate and acetaldehyde from 2-deoxy-alpha-D-ribose 1-phosphate: step 2/2.</text>
</comment>
<dbReference type="FunFam" id="3.20.20.70:FF:000044">
    <property type="entry name" value="Deoxyribose-phosphate aldolase"/>
    <property type="match status" value="1"/>
</dbReference>
<proteinExistence type="inferred from homology"/>
<dbReference type="InterPro" id="IPR028581">
    <property type="entry name" value="DeoC_typeI"/>
</dbReference>
<dbReference type="EMBL" id="CP048649">
    <property type="protein sequence ID" value="QIB70112.1"/>
    <property type="molecule type" value="Genomic_DNA"/>
</dbReference>
<evidence type="ECO:0000256" key="4">
    <source>
        <dbReference type="ARBA" id="ARBA00023270"/>
    </source>
</evidence>
<evidence type="ECO:0000256" key="1">
    <source>
        <dbReference type="ARBA" id="ARBA00010936"/>
    </source>
</evidence>
<dbReference type="UniPathway" id="UPA00002">
    <property type="reaction ID" value="UER00468"/>
</dbReference>
<keyword evidence="2 7" id="KW-0963">Cytoplasm</keyword>
<comment type="subcellular location">
    <subcellularLocation>
        <location evidence="7">Cytoplasm</location>
    </subcellularLocation>
</comment>
<evidence type="ECO:0000256" key="5">
    <source>
        <dbReference type="ARBA" id="ARBA00048791"/>
    </source>
</evidence>
<feature type="active site" description="Proton donor/acceptor" evidence="7">
    <location>
        <position position="186"/>
    </location>
</feature>
<keyword evidence="3 7" id="KW-0456">Lyase</keyword>
<dbReference type="CDD" id="cd00959">
    <property type="entry name" value="DeoC"/>
    <property type="match status" value="1"/>
</dbReference>
<dbReference type="AlphaFoldDB" id="A0A858BXG7"/>
<gene>
    <name evidence="7 8" type="primary">deoC</name>
    <name evidence="8" type="ORF">Ami103574_12770</name>
</gene>
<comment type="function">
    <text evidence="6 7">Catalyzes a reversible aldol reaction between acetaldehyde and D-glyceraldehyde 3-phosphate to generate 2-deoxy-D-ribose 5-phosphate.</text>
</comment>
<dbReference type="InterPro" id="IPR002915">
    <property type="entry name" value="DeoC/FbaB/LacD_aldolase"/>
</dbReference>